<organism evidence="1 2">
    <name type="scientific">Mycena rosella</name>
    <name type="common">Pink bonnet</name>
    <name type="synonym">Agaricus rosellus</name>
    <dbReference type="NCBI Taxonomy" id="1033263"/>
    <lineage>
        <taxon>Eukaryota</taxon>
        <taxon>Fungi</taxon>
        <taxon>Dikarya</taxon>
        <taxon>Basidiomycota</taxon>
        <taxon>Agaricomycotina</taxon>
        <taxon>Agaricomycetes</taxon>
        <taxon>Agaricomycetidae</taxon>
        <taxon>Agaricales</taxon>
        <taxon>Marasmiineae</taxon>
        <taxon>Mycenaceae</taxon>
        <taxon>Mycena</taxon>
    </lineage>
</organism>
<gene>
    <name evidence="1" type="ORF">B0H17DRAFT_1300665</name>
</gene>
<evidence type="ECO:0000313" key="1">
    <source>
        <dbReference type="EMBL" id="KAJ7687486.1"/>
    </source>
</evidence>
<sequence length="168" mass="19346">MARKQRTVPLRQHYSRDLKRRIIHMSQKLHLSSTEIAILLDMPLRVVQRVHQFWTEIGEVFRQSTLREGSIDVQTGCRCMMLGLLDHSPDLFLDEIQERIASFHGIGLSLSTITRTLKRLGMTSKNASCPHTIEPPYCSQLSRAAAERCEDSRREFALKVGKYPRSIL</sequence>
<evidence type="ECO:0000313" key="2">
    <source>
        <dbReference type="Proteomes" id="UP001221757"/>
    </source>
</evidence>
<comment type="caution">
    <text evidence="1">The sequence shown here is derived from an EMBL/GenBank/DDBJ whole genome shotgun (WGS) entry which is preliminary data.</text>
</comment>
<protein>
    <recommendedName>
        <fullName evidence="3">Winged helix-turn helix domain-containing protein</fullName>
    </recommendedName>
</protein>
<dbReference type="EMBL" id="JARKIE010000087">
    <property type="protein sequence ID" value="KAJ7687486.1"/>
    <property type="molecule type" value="Genomic_DNA"/>
</dbReference>
<accession>A0AAD7DBP9</accession>
<dbReference type="Proteomes" id="UP001221757">
    <property type="component" value="Unassembled WGS sequence"/>
</dbReference>
<dbReference type="AlphaFoldDB" id="A0AAD7DBP9"/>
<reference evidence="1" key="1">
    <citation type="submission" date="2023-03" db="EMBL/GenBank/DDBJ databases">
        <title>Massive genome expansion in bonnet fungi (Mycena s.s.) driven by repeated elements and novel gene families across ecological guilds.</title>
        <authorList>
            <consortium name="Lawrence Berkeley National Laboratory"/>
            <person name="Harder C.B."/>
            <person name="Miyauchi S."/>
            <person name="Viragh M."/>
            <person name="Kuo A."/>
            <person name="Thoen E."/>
            <person name="Andreopoulos B."/>
            <person name="Lu D."/>
            <person name="Skrede I."/>
            <person name="Drula E."/>
            <person name="Henrissat B."/>
            <person name="Morin E."/>
            <person name="Kohler A."/>
            <person name="Barry K."/>
            <person name="LaButti K."/>
            <person name="Morin E."/>
            <person name="Salamov A."/>
            <person name="Lipzen A."/>
            <person name="Mereny Z."/>
            <person name="Hegedus B."/>
            <person name="Baldrian P."/>
            <person name="Stursova M."/>
            <person name="Weitz H."/>
            <person name="Taylor A."/>
            <person name="Grigoriev I.V."/>
            <person name="Nagy L.G."/>
            <person name="Martin F."/>
            <person name="Kauserud H."/>
        </authorList>
    </citation>
    <scope>NUCLEOTIDE SEQUENCE</scope>
    <source>
        <strain evidence="1">CBHHK067</strain>
    </source>
</reference>
<dbReference type="SUPFAM" id="SSF46689">
    <property type="entry name" value="Homeodomain-like"/>
    <property type="match status" value="1"/>
</dbReference>
<keyword evidence="2" id="KW-1185">Reference proteome</keyword>
<evidence type="ECO:0008006" key="3">
    <source>
        <dbReference type="Google" id="ProtNLM"/>
    </source>
</evidence>
<proteinExistence type="predicted"/>
<name>A0AAD7DBP9_MYCRO</name>
<dbReference type="InterPro" id="IPR009057">
    <property type="entry name" value="Homeodomain-like_sf"/>
</dbReference>